<accession>A0A7X2H1A1</accession>
<dbReference type="AlphaFoldDB" id="A0A7X2H1A1"/>
<proteinExistence type="predicted"/>
<organism evidence="1 2">
    <name type="scientific">Paenibacillus monticola</name>
    <dbReference type="NCBI Taxonomy" id="2666075"/>
    <lineage>
        <taxon>Bacteria</taxon>
        <taxon>Bacillati</taxon>
        <taxon>Bacillota</taxon>
        <taxon>Bacilli</taxon>
        <taxon>Bacillales</taxon>
        <taxon>Paenibacillaceae</taxon>
        <taxon>Paenibacillus</taxon>
    </lineage>
</organism>
<name>A0A7X2H1A1_9BACL</name>
<comment type="caution">
    <text evidence="1">The sequence shown here is derived from an EMBL/GenBank/DDBJ whole genome shotgun (WGS) entry which is preliminary data.</text>
</comment>
<evidence type="ECO:0000313" key="2">
    <source>
        <dbReference type="Proteomes" id="UP000463051"/>
    </source>
</evidence>
<protein>
    <submittedName>
        <fullName evidence="1">Uncharacterized protein</fullName>
    </submittedName>
</protein>
<keyword evidence="2" id="KW-1185">Reference proteome</keyword>
<sequence>MSEFTSGTILLAKDKEAVRKHAAKGSVMMQLNDKFVVYLSEDVYIGEIIPESMIQLSQEIPLLYFYNFEDHHWGYRLLAQGEEAADLHIAYEYEEEIAYSIAKKKYPDMGFNELYFGGLLEEIREELEAGSVFKESFEAVFNNCHLELFSLLDVSDEQITRLKEILNIDYIHHDISEGMELSEEFKTILGIEEMSFIRHERVVESGEYDELF</sequence>
<reference evidence="1 2" key="1">
    <citation type="submission" date="2019-11" db="EMBL/GenBank/DDBJ databases">
        <title>Paenibacillus monticola sp. nov., a novel PGPR strain isolated from mountain sample in China.</title>
        <authorList>
            <person name="Zhao Q."/>
            <person name="Li H.-P."/>
            <person name="Zhang J.-L."/>
        </authorList>
    </citation>
    <scope>NUCLEOTIDE SEQUENCE [LARGE SCALE GENOMIC DNA]</scope>
    <source>
        <strain evidence="1 2">LC-T2</strain>
    </source>
</reference>
<gene>
    <name evidence="1" type="ORF">GJB61_01710</name>
</gene>
<dbReference type="EMBL" id="WJXB01000001">
    <property type="protein sequence ID" value="MRN51722.1"/>
    <property type="molecule type" value="Genomic_DNA"/>
</dbReference>
<dbReference type="RefSeq" id="WP_154116518.1">
    <property type="nucleotide sequence ID" value="NZ_WJXB01000001.1"/>
</dbReference>
<dbReference type="Proteomes" id="UP000463051">
    <property type="component" value="Unassembled WGS sequence"/>
</dbReference>
<evidence type="ECO:0000313" key="1">
    <source>
        <dbReference type="EMBL" id="MRN51722.1"/>
    </source>
</evidence>